<sequence length="92" mass="10712">MKTTFFNASGTEMQFNWFHVPYAYTNINLGNKQLVIAEISRNVNRIAYALRNNDTGRIGIVRLKKIHNDRNRGKYFDYKGKKVFLKDVGVVL</sequence>
<dbReference type="RefSeq" id="YP_008125439.1">
    <property type="nucleotide sequence ID" value="NC_021529.2"/>
</dbReference>
<dbReference type="KEGG" id="vg:15926744"/>
<dbReference type="GeneID" id="15926744"/>
<reference evidence="1 2" key="1">
    <citation type="journal article" date="2014" name="Genome Biol. Evol.">
        <title>Composite Conserved Promoter-Terminator Motifs (PeSLs) that Mediate Modular Shuffling in the Diverse T4-Like Myoviruses.</title>
        <authorList>
            <person name="Comeau A.M."/>
            <person name="Arbiol C."/>
            <person name="Krisch H.M."/>
        </authorList>
    </citation>
    <scope>NUCLEOTIDE SEQUENCE [LARGE SCALE GENOMIC DNA]</scope>
</reference>
<protein>
    <submittedName>
        <fullName evidence="1">Uncharacterized protein</fullName>
    </submittedName>
</protein>
<name>R9TIS8_9CAUD</name>
<dbReference type="OrthoDB" id="33873at10239"/>
<proteinExistence type="predicted"/>
<accession>R9TIS8</accession>
<gene>
    <name evidence="1" type="ORF">VPFG_00291</name>
</gene>
<keyword evidence="2" id="KW-1185">Reference proteome</keyword>
<evidence type="ECO:0000313" key="2">
    <source>
        <dbReference type="Proteomes" id="UP000201461"/>
    </source>
</evidence>
<dbReference type="EMBL" id="HQ317393">
    <property type="protein sequence ID" value="AGN30290.1"/>
    <property type="molecule type" value="Genomic_DNA"/>
</dbReference>
<evidence type="ECO:0000313" key="1">
    <source>
        <dbReference type="EMBL" id="AGN30290.1"/>
    </source>
</evidence>
<dbReference type="Proteomes" id="UP000201461">
    <property type="component" value="Segment"/>
</dbReference>
<organism evidence="1 2">
    <name type="scientific">Vibrio phage nt-1</name>
    <dbReference type="NCBI Taxonomy" id="115992"/>
    <lineage>
        <taxon>Viruses</taxon>
        <taxon>Duplodnaviria</taxon>
        <taxon>Heunggongvirae</taxon>
        <taxon>Uroviricota</taxon>
        <taxon>Caudoviricetes</taxon>
        <taxon>Pantevenvirales</taxon>
        <taxon>Straboviridae</taxon>
        <taxon>Mylasvirus</taxon>
        <taxon>Mylasvirus persius</taxon>
    </lineage>
</organism>